<comment type="caution">
    <text evidence="5">The sequence shown here is derived from an EMBL/GenBank/DDBJ whole genome shotgun (WGS) entry which is preliminary data.</text>
</comment>
<feature type="non-terminal residue" evidence="5">
    <location>
        <position position="1"/>
    </location>
</feature>
<keyword evidence="4" id="KW-0663">Pyridoxal phosphate</keyword>
<evidence type="ECO:0000313" key="6">
    <source>
        <dbReference type="Proteomes" id="UP000826234"/>
    </source>
</evidence>
<evidence type="ECO:0000256" key="1">
    <source>
        <dbReference type="ARBA" id="ARBA00001933"/>
    </source>
</evidence>
<evidence type="ECO:0000256" key="2">
    <source>
        <dbReference type="ARBA" id="ARBA00022576"/>
    </source>
</evidence>
<keyword evidence="2" id="KW-0032">Aminotransferase</keyword>
<reference evidence="5 6" key="1">
    <citation type="journal article" date="2022" name="Gigascience">
        <title>A chromosome-level genome assembly and annotation of the desert horned lizard, Phrynosoma platyrhinos, provides insight into chromosomal rearrangements among reptiles.</title>
        <authorList>
            <person name="Koochekian N."/>
            <person name="Ascanio A."/>
            <person name="Farleigh K."/>
            <person name="Card D.C."/>
            <person name="Schield D.R."/>
            <person name="Castoe T.A."/>
            <person name="Jezkova T."/>
        </authorList>
    </citation>
    <scope>NUCLEOTIDE SEQUENCE [LARGE SCALE GENOMIC DNA]</scope>
    <source>
        <strain evidence="5">NK-2021</strain>
    </source>
</reference>
<dbReference type="InterPro" id="IPR015424">
    <property type="entry name" value="PyrdxlP-dep_Trfase"/>
</dbReference>
<dbReference type="Gene3D" id="3.40.640.10">
    <property type="entry name" value="Type I PLP-dependent aspartate aminotransferase-like (Major domain)"/>
    <property type="match status" value="1"/>
</dbReference>
<keyword evidence="6" id="KW-1185">Reference proteome</keyword>
<accession>A0ABQ7SFJ7</accession>
<dbReference type="EMBL" id="JAIPUX010005290">
    <property type="protein sequence ID" value="KAH0616098.1"/>
    <property type="molecule type" value="Genomic_DNA"/>
</dbReference>
<gene>
    <name evidence="5" type="ORF">JD844_026944</name>
</gene>
<evidence type="ECO:0000256" key="3">
    <source>
        <dbReference type="ARBA" id="ARBA00022679"/>
    </source>
</evidence>
<protein>
    <submittedName>
        <fullName evidence="5">Uncharacterized protein</fullName>
    </submittedName>
</protein>
<proteinExistence type="predicted"/>
<evidence type="ECO:0000256" key="4">
    <source>
        <dbReference type="ARBA" id="ARBA00022898"/>
    </source>
</evidence>
<dbReference type="InterPro" id="IPR050859">
    <property type="entry name" value="Class-I_PLP-dep_aminotransf"/>
</dbReference>
<name>A0ABQ7SFJ7_PHRPL</name>
<dbReference type="PANTHER" id="PTHR42790:SF19">
    <property type="entry name" value="KYNURENINE_ALPHA-AMINOADIPATE AMINOTRANSFERASE, MITOCHONDRIAL"/>
    <property type="match status" value="1"/>
</dbReference>
<dbReference type="PANTHER" id="PTHR42790">
    <property type="entry name" value="AMINOTRANSFERASE"/>
    <property type="match status" value="1"/>
</dbReference>
<evidence type="ECO:0000313" key="5">
    <source>
        <dbReference type="EMBL" id="KAH0616098.1"/>
    </source>
</evidence>
<comment type="cofactor">
    <cofactor evidence="1">
        <name>pyridoxal 5'-phosphate</name>
        <dbReference type="ChEBI" id="CHEBI:597326"/>
    </cofactor>
</comment>
<keyword evidence="3" id="KW-0808">Transferase</keyword>
<organism evidence="5 6">
    <name type="scientific">Phrynosoma platyrhinos</name>
    <name type="common">Desert horned lizard</name>
    <dbReference type="NCBI Taxonomy" id="52577"/>
    <lineage>
        <taxon>Eukaryota</taxon>
        <taxon>Metazoa</taxon>
        <taxon>Chordata</taxon>
        <taxon>Craniata</taxon>
        <taxon>Vertebrata</taxon>
        <taxon>Euteleostomi</taxon>
        <taxon>Lepidosauria</taxon>
        <taxon>Squamata</taxon>
        <taxon>Bifurcata</taxon>
        <taxon>Unidentata</taxon>
        <taxon>Episquamata</taxon>
        <taxon>Toxicofera</taxon>
        <taxon>Iguania</taxon>
        <taxon>Phrynosomatidae</taxon>
        <taxon>Phrynosomatinae</taxon>
        <taxon>Phrynosoma</taxon>
    </lineage>
</organism>
<dbReference type="SUPFAM" id="SSF53383">
    <property type="entry name" value="PLP-dependent transferases"/>
    <property type="match status" value="1"/>
</dbReference>
<sequence>LQDEFMSSIPELLSWLKDLQKSLHNPPTIDYRPEEGQMELCVTTGSQEGLCKVRHKKDSTVFEMLINPGDTILLDAPTYPGTLAAVSILEIVAHVVTFPSYACSNEEAGIVHTF</sequence>
<dbReference type="Proteomes" id="UP000826234">
    <property type="component" value="Unassembled WGS sequence"/>
</dbReference>
<dbReference type="InterPro" id="IPR015421">
    <property type="entry name" value="PyrdxlP-dep_Trfase_major"/>
</dbReference>